<evidence type="ECO:0000313" key="2">
    <source>
        <dbReference type="RefSeq" id="XP_022312828.1"/>
    </source>
</evidence>
<name>A0A8B8CAP3_CRAVI</name>
<keyword evidence="1" id="KW-1185">Reference proteome</keyword>
<evidence type="ECO:0000313" key="1">
    <source>
        <dbReference type="Proteomes" id="UP000694844"/>
    </source>
</evidence>
<accession>A0A8B8CAP3</accession>
<reference evidence="2" key="1">
    <citation type="submission" date="2025-08" db="UniProtKB">
        <authorList>
            <consortium name="RefSeq"/>
        </authorList>
    </citation>
    <scope>IDENTIFICATION</scope>
    <source>
        <tissue evidence="2">Whole sample</tissue>
    </source>
</reference>
<dbReference type="GeneID" id="111117880"/>
<dbReference type="Proteomes" id="UP000694844">
    <property type="component" value="Chromosome 10"/>
</dbReference>
<proteinExistence type="predicted"/>
<dbReference type="AlphaFoldDB" id="A0A8B8CAP3"/>
<dbReference type="OrthoDB" id="5988333at2759"/>
<sequence length="124" mass="14169">MSVIARVLQKIQEEKAEGVIVVPVWPTQIWYTVLMELLVDVPRIIRKAQDRLRLPHSEKKHSLKMTLMACRVCGSSSRNKEFLEKYYRLSNNHGGSQLEVSMQASLRNGQASVVKGIFVSFIQL</sequence>
<dbReference type="RefSeq" id="XP_022312828.1">
    <property type="nucleotide sequence ID" value="XM_022457120.1"/>
</dbReference>
<protein>
    <submittedName>
        <fullName evidence="2">Uncharacterized protein LOC111117880 isoform X2</fullName>
    </submittedName>
</protein>
<organism evidence="1 2">
    <name type="scientific">Crassostrea virginica</name>
    <name type="common">Eastern oyster</name>
    <dbReference type="NCBI Taxonomy" id="6565"/>
    <lineage>
        <taxon>Eukaryota</taxon>
        <taxon>Metazoa</taxon>
        <taxon>Spiralia</taxon>
        <taxon>Lophotrochozoa</taxon>
        <taxon>Mollusca</taxon>
        <taxon>Bivalvia</taxon>
        <taxon>Autobranchia</taxon>
        <taxon>Pteriomorphia</taxon>
        <taxon>Ostreida</taxon>
        <taxon>Ostreoidea</taxon>
        <taxon>Ostreidae</taxon>
        <taxon>Crassostrea</taxon>
    </lineage>
</organism>
<gene>
    <name evidence="2" type="primary">LOC111117880</name>
</gene>